<dbReference type="InterPro" id="IPR029039">
    <property type="entry name" value="Flavoprotein-like_sf"/>
</dbReference>
<keyword evidence="10" id="KW-1185">Reference proteome</keyword>
<dbReference type="Pfam" id="PF02525">
    <property type="entry name" value="Flavodoxin_2"/>
    <property type="match status" value="1"/>
</dbReference>
<name>A0A1G9NBB8_9GAMM</name>
<comment type="catalytic activity">
    <reaction evidence="6">
        <text>2 a quinone + NADH + H(+) = 2 a 1,4-benzosemiquinone + NAD(+)</text>
        <dbReference type="Rhea" id="RHEA:65952"/>
        <dbReference type="ChEBI" id="CHEBI:15378"/>
        <dbReference type="ChEBI" id="CHEBI:57540"/>
        <dbReference type="ChEBI" id="CHEBI:57945"/>
        <dbReference type="ChEBI" id="CHEBI:132124"/>
        <dbReference type="ChEBI" id="CHEBI:134225"/>
    </reaction>
</comment>
<dbReference type="SUPFAM" id="SSF52218">
    <property type="entry name" value="Flavoproteins"/>
    <property type="match status" value="1"/>
</dbReference>
<keyword evidence="2 6" id="KW-0288">FMN</keyword>
<dbReference type="Gene3D" id="3.40.50.360">
    <property type="match status" value="1"/>
</dbReference>
<protein>
    <recommendedName>
        <fullName evidence="6">FMN dependent NADH:quinone oxidoreductase</fullName>
        <ecNumber evidence="6">1.6.5.-</ecNumber>
    </recommendedName>
    <alternativeName>
        <fullName evidence="6">Azo-dye reductase</fullName>
    </alternativeName>
    <alternativeName>
        <fullName evidence="6">FMN-dependent NADH-azo compound oxidoreductase</fullName>
    </alternativeName>
    <alternativeName>
        <fullName evidence="6">FMN-dependent NADH-azoreductase</fullName>
        <ecNumber evidence="6">1.7.1.17</ecNumber>
    </alternativeName>
</protein>
<feature type="binding site" evidence="6">
    <location>
        <begin position="103"/>
        <end position="106"/>
    </location>
    <ligand>
        <name>FMN</name>
        <dbReference type="ChEBI" id="CHEBI:58210"/>
    </ligand>
</feature>
<dbReference type="PANTHER" id="PTHR43741">
    <property type="entry name" value="FMN-DEPENDENT NADH-AZOREDUCTASE 1"/>
    <property type="match status" value="1"/>
</dbReference>
<keyword evidence="3 6" id="KW-0560">Oxidoreductase</keyword>
<comment type="function">
    <text evidence="6">Also exhibits azoreductase activity. Catalyzes the reductive cleavage of the azo bond in aromatic azo compounds to the corresponding amines.</text>
</comment>
<dbReference type="HAMAP" id="MF_01216">
    <property type="entry name" value="Azoreductase_type1"/>
    <property type="match status" value="1"/>
</dbReference>
<evidence type="ECO:0000256" key="1">
    <source>
        <dbReference type="ARBA" id="ARBA00022630"/>
    </source>
</evidence>
<dbReference type="Proteomes" id="UP000199107">
    <property type="component" value="Unassembled WGS sequence"/>
</dbReference>
<evidence type="ECO:0000256" key="5">
    <source>
        <dbReference type="ARBA" id="ARBA00048542"/>
    </source>
</evidence>
<dbReference type="GO" id="GO:0016652">
    <property type="term" value="F:oxidoreductase activity, acting on NAD(P)H as acceptor"/>
    <property type="evidence" value="ECO:0007669"/>
    <property type="project" value="UniProtKB-UniRule"/>
</dbReference>
<comment type="function">
    <text evidence="6">Quinone reductase that provides resistance to thiol-specific stress caused by electrophilic quinones.</text>
</comment>
<dbReference type="EMBL" id="FNGH01000007">
    <property type="protein sequence ID" value="SDL83417.1"/>
    <property type="molecule type" value="Genomic_DNA"/>
</dbReference>
<evidence type="ECO:0000313" key="9">
    <source>
        <dbReference type="EMBL" id="SDL83417.1"/>
    </source>
</evidence>
<comment type="catalytic activity">
    <reaction evidence="5">
        <text>N,N-dimethyl-1,4-phenylenediamine + anthranilate + 2 NAD(+) = 2-(4-dimethylaminophenyl)diazenylbenzoate + 2 NADH + 2 H(+)</text>
        <dbReference type="Rhea" id="RHEA:55872"/>
        <dbReference type="ChEBI" id="CHEBI:15378"/>
        <dbReference type="ChEBI" id="CHEBI:15783"/>
        <dbReference type="ChEBI" id="CHEBI:16567"/>
        <dbReference type="ChEBI" id="CHEBI:57540"/>
        <dbReference type="ChEBI" id="CHEBI:57945"/>
        <dbReference type="ChEBI" id="CHEBI:71579"/>
        <dbReference type="EC" id="1.7.1.17"/>
    </reaction>
    <physiologicalReaction direction="right-to-left" evidence="5">
        <dbReference type="Rhea" id="RHEA:55874"/>
    </physiologicalReaction>
</comment>
<dbReference type="AlphaFoldDB" id="A0A1G9NBB8"/>
<dbReference type="InterPro" id="IPR050104">
    <property type="entry name" value="FMN-dep_NADH:Q_OxRdtase_AzoR1"/>
</dbReference>
<sequence>MTRLLHLDASPRPGRAGTHDHGSHTRRLTHHFVSRWRTLAPDAEIVYRDIGANPPPLTSVEWIEAAFTPAENRSESMQSVLAESDTLTNEVEQADILVLGVPMYNFGPPAAFKAWIDNIVRLGRTVDYDPQYGDHPYLPLTHYIPLMADRPRHAVLLSSRGDHGFDPGGRLAELNHMEPGARTALQFIGIGGFHSIAIEHQEEGGEALAASTKSALARIDRLVEQLRSEATAKRQLQPA</sequence>
<dbReference type="InterPro" id="IPR003680">
    <property type="entry name" value="Flavodoxin_fold"/>
</dbReference>
<feature type="region of interest" description="Disordered" evidence="7">
    <location>
        <begin position="1"/>
        <end position="25"/>
    </location>
</feature>
<dbReference type="PANTHER" id="PTHR43741:SF2">
    <property type="entry name" value="FMN-DEPENDENT NADH:QUINONE OXIDOREDUCTASE"/>
    <property type="match status" value="1"/>
</dbReference>
<dbReference type="STRING" id="48727.SAMN05192555_10787"/>
<dbReference type="GO" id="GO:0010181">
    <property type="term" value="F:FMN binding"/>
    <property type="evidence" value="ECO:0007669"/>
    <property type="project" value="UniProtKB-UniRule"/>
</dbReference>
<evidence type="ECO:0000256" key="3">
    <source>
        <dbReference type="ARBA" id="ARBA00023002"/>
    </source>
</evidence>
<evidence type="ECO:0000256" key="7">
    <source>
        <dbReference type="SAM" id="MobiDB-lite"/>
    </source>
</evidence>
<evidence type="ECO:0000256" key="4">
    <source>
        <dbReference type="ARBA" id="ARBA00023027"/>
    </source>
</evidence>
<evidence type="ECO:0000313" key="10">
    <source>
        <dbReference type="Proteomes" id="UP000199107"/>
    </source>
</evidence>
<dbReference type="InterPro" id="IPR023048">
    <property type="entry name" value="NADH:quinone_OxRdtase_FMN_depd"/>
</dbReference>
<dbReference type="GO" id="GO:0016655">
    <property type="term" value="F:oxidoreductase activity, acting on NAD(P)H, quinone or similar compound as acceptor"/>
    <property type="evidence" value="ECO:0007669"/>
    <property type="project" value="InterPro"/>
</dbReference>
<keyword evidence="4 6" id="KW-0520">NAD</keyword>
<organism evidence="9 10">
    <name type="scientific">Franzmannia pantelleriensis</name>
    <dbReference type="NCBI Taxonomy" id="48727"/>
    <lineage>
        <taxon>Bacteria</taxon>
        <taxon>Pseudomonadati</taxon>
        <taxon>Pseudomonadota</taxon>
        <taxon>Gammaproteobacteria</taxon>
        <taxon>Oceanospirillales</taxon>
        <taxon>Halomonadaceae</taxon>
        <taxon>Franzmannia</taxon>
    </lineage>
</organism>
<evidence type="ECO:0000256" key="6">
    <source>
        <dbReference type="HAMAP-Rule" id="MF_01216"/>
    </source>
</evidence>
<feature type="domain" description="Flavodoxin-like fold" evidence="8">
    <location>
        <begin position="3"/>
        <end position="221"/>
    </location>
</feature>
<comment type="cofactor">
    <cofactor evidence="6">
        <name>FMN</name>
        <dbReference type="ChEBI" id="CHEBI:58210"/>
    </cofactor>
    <text evidence="6">Binds 1 FMN per subunit.</text>
</comment>
<comment type="subunit">
    <text evidence="6">Homodimer.</text>
</comment>
<comment type="caution">
    <text evidence="6">Lacks conserved residue(s) required for the propagation of feature annotation.</text>
</comment>
<dbReference type="EC" id="1.7.1.17" evidence="6"/>
<dbReference type="OrthoDB" id="9787136at2"/>
<evidence type="ECO:0000259" key="8">
    <source>
        <dbReference type="Pfam" id="PF02525"/>
    </source>
</evidence>
<accession>A0A1G9NBB8</accession>
<proteinExistence type="inferred from homology"/>
<dbReference type="EC" id="1.6.5.-" evidence="6"/>
<keyword evidence="1 6" id="KW-0285">Flavoprotein</keyword>
<reference evidence="10" key="1">
    <citation type="submission" date="2016-10" db="EMBL/GenBank/DDBJ databases">
        <authorList>
            <person name="Varghese N."/>
            <person name="Submissions S."/>
        </authorList>
    </citation>
    <scope>NUCLEOTIDE SEQUENCE [LARGE SCALE GENOMIC DNA]</scope>
    <source>
        <strain evidence="10">AAP</strain>
    </source>
</reference>
<dbReference type="GO" id="GO:0009055">
    <property type="term" value="F:electron transfer activity"/>
    <property type="evidence" value="ECO:0007669"/>
    <property type="project" value="UniProtKB-UniRule"/>
</dbReference>
<gene>
    <name evidence="6" type="primary">azoR</name>
    <name evidence="9" type="ORF">SAMN05192555_10787</name>
</gene>
<evidence type="ECO:0000256" key="2">
    <source>
        <dbReference type="ARBA" id="ARBA00022643"/>
    </source>
</evidence>
<comment type="similarity">
    <text evidence="6">Belongs to the azoreductase type 1 family.</text>
</comment>
<feature type="binding site" evidence="6">
    <location>
        <position position="10"/>
    </location>
    <ligand>
        <name>FMN</name>
        <dbReference type="ChEBI" id="CHEBI:58210"/>
    </ligand>
</feature>
<dbReference type="RefSeq" id="WP_089658430.1">
    <property type="nucleotide sequence ID" value="NZ_FNGH01000007.1"/>
</dbReference>